<proteinExistence type="predicted"/>
<keyword evidence="3" id="KW-1185">Reference proteome</keyword>
<dbReference type="EMBL" id="BAABKB010000018">
    <property type="protein sequence ID" value="GAA5019239.1"/>
    <property type="molecule type" value="Genomic_DNA"/>
</dbReference>
<feature type="region of interest" description="Disordered" evidence="1">
    <location>
        <begin position="1"/>
        <end position="44"/>
    </location>
</feature>
<name>A0ABP9J399_9ACTN</name>
<evidence type="ECO:0000313" key="2">
    <source>
        <dbReference type="EMBL" id="GAA5019239.1"/>
    </source>
</evidence>
<reference evidence="3" key="1">
    <citation type="journal article" date="2019" name="Int. J. Syst. Evol. Microbiol.">
        <title>The Global Catalogue of Microorganisms (GCM) 10K type strain sequencing project: providing services to taxonomists for standard genome sequencing and annotation.</title>
        <authorList>
            <consortium name="The Broad Institute Genomics Platform"/>
            <consortium name="The Broad Institute Genome Sequencing Center for Infectious Disease"/>
            <person name="Wu L."/>
            <person name="Ma J."/>
        </authorList>
    </citation>
    <scope>NUCLEOTIDE SEQUENCE [LARGE SCALE GENOMIC DNA]</scope>
    <source>
        <strain evidence="3">JCM 18409</strain>
    </source>
</reference>
<sequence length="127" mass="13527">MRHVTPARCRAGLDETGSARSTGIRPKDDHTATPDDEDLGTFSTYAGPVRRKKGYRGKVYSYMKTGGRVVIDSCSGVGSCNSWRSPCRPARRTSPTCGTTSVNPSGAPRRCAPATAGPGVRRVRGRA</sequence>
<evidence type="ECO:0000256" key="1">
    <source>
        <dbReference type="SAM" id="MobiDB-lite"/>
    </source>
</evidence>
<accession>A0ABP9J399</accession>
<comment type="caution">
    <text evidence="2">The sequence shown here is derived from an EMBL/GenBank/DDBJ whole genome shotgun (WGS) entry which is preliminary data.</text>
</comment>
<evidence type="ECO:0000313" key="3">
    <source>
        <dbReference type="Proteomes" id="UP001501759"/>
    </source>
</evidence>
<gene>
    <name evidence="2" type="ORF">GCM10023335_47720</name>
</gene>
<protein>
    <submittedName>
        <fullName evidence="2">Uncharacterized protein</fullName>
    </submittedName>
</protein>
<dbReference type="Proteomes" id="UP001501759">
    <property type="component" value="Unassembled WGS sequence"/>
</dbReference>
<organism evidence="2 3">
    <name type="scientific">Streptomyces siamensis</name>
    <dbReference type="NCBI Taxonomy" id="1274986"/>
    <lineage>
        <taxon>Bacteria</taxon>
        <taxon>Bacillati</taxon>
        <taxon>Actinomycetota</taxon>
        <taxon>Actinomycetes</taxon>
        <taxon>Kitasatosporales</taxon>
        <taxon>Streptomycetaceae</taxon>
        <taxon>Streptomyces</taxon>
    </lineage>
</organism>
<feature type="compositionally biased region" description="Polar residues" evidence="1">
    <location>
        <begin position="93"/>
        <end position="104"/>
    </location>
</feature>
<feature type="region of interest" description="Disordered" evidence="1">
    <location>
        <begin position="91"/>
        <end position="127"/>
    </location>
</feature>